<evidence type="ECO:0000256" key="4">
    <source>
        <dbReference type="ARBA" id="ARBA00008805"/>
    </source>
</evidence>
<dbReference type="InterPro" id="IPR029056">
    <property type="entry name" value="Ribokinase-like"/>
</dbReference>
<dbReference type="SUPFAM" id="SSF53613">
    <property type="entry name" value="Ribokinase-like"/>
    <property type="match status" value="1"/>
</dbReference>
<dbReference type="EC" id="2.7.1.35" evidence="5"/>
<dbReference type="Proteomes" id="UP000274131">
    <property type="component" value="Unassembled WGS sequence"/>
</dbReference>
<feature type="domain" description="Pyridoxamine kinase/Phosphomethylpyrimidine kinase" evidence="15">
    <location>
        <begin position="101"/>
        <end position="273"/>
    </location>
</feature>
<dbReference type="STRING" id="51028.A0A0N4UWD3"/>
<evidence type="ECO:0000256" key="1">
    <source>
        <dbReference type="ARBA" id="ARBA00004750"/>
    </source>
</evidence>
<keyword evidence="10" id="KW-0067">ATP-binding</keyword>
<evidence type="ECO:0000256" key="14">
    <source>
        <dbReference type="ARBA" id="ARBA00048524"/>
    </source>
</evidence>
<evidence type="ECO:0000256" key="5">
    <source>
        <dbReference type="ARBA" id="ARBA00012104"/>
    </source>
</evidence>
<comment type="pathway">
    <text evidence="2">Cofactor metabolism; pyridoxal 5'-phosphate salvage; pyridoxine 5'-phosphate from pyridoxine: step 1/1.</text>
</comment>
<dbReference type="GO" id="GO:0005524">
    <property type="term" value="F:ATP binding"/>
    <property type="evidence" value="ECO:0007669"/>
    <property type="project" value="UniProtKB-KW"/>
</dbReference>
<organism evidence="18">
    <name type="scientific">Enterobius vermicularis</name>
    <name type="common">Human pinworm</name>
    <dbReference type="NCBI Taxonomy" id="51028"/>
    <lineage>
        <taxon>Eukaryota</taxon>
        <taxon>Metazoa</taxon>
        <taxon>Ecdysozoa</taxon>
        <taxon>Nematoda</taxon>
        <taxon>Chromadorea</taxon>
        <taxon>Rhabditida</taxon>
        <taxon>Spirurina</taxon>
        <taxon>Oxyuridomorpha</taxon>
        <taxon>Oxyuroidea</taxon>
        <taxon>Oxyuridae</taxon>
        <taxon>Enterobius</taxon>
    </lineage>
</organism>
<proteinExistence type="inferred from homology"/>
<dbReference type="Pfam" id="PF08543">
    <property type="entry name" value="Phos_pyr_kin"/>
    <property type="match status" value="1"/>
</dbReference>
<dbReference type="OrthoDB" id="2104723at2759"/>
<comment type="similarity">
    <text evidence="4">Belongs to the pyridoxine kinase family.</text>
</comment>
<dbReference type="PANTHER" id="PTHR10534:SF2">
    <property type="entry name" value="PYRIDOXAL KINASE"/>
    <property type="match status" value="1"/>
</dbReference>
<evidence type="ECO:0000259" key="15">
    <source>
        <dbReference type="Pfam" id="PF08543"/>
    </source>
</evidence>
<keyword evidence="8" id="KW-0547">Nucleotide-binding</keyword>
<dbReference type="NCBIfam" id="TIGR00687">
    <property type="entry name" value="pyridox_kin"/>
    <property type="match status" value="1"/>
</dbReference>
<sequence>MGVNGESSSLLEALYNNPSENGRVLSIQSHVVHGYAGNKCSVFPLQLHGYEVDPLNSVQLSNHTGYKYVKGERLSDTHLTDLYEGLKLNDINNYSYILTGYCGTTSFLEKVADIVQDIKKKNPNVVYVCDPVLGDNGEYYTPKEMTAVYRDQILKLADVVTPNTFELSELTGLKIANEEDFISAVEKIHSLGVKSVVVTSGLETETTKFCYCSMKDDNGTYLRYRFHIPIVPGNYVGTGDVFTSLLVVWLDKVGGDLRLAVEKVISSIQGVLRRTNESSISKFLLVADLELRLVHCRVELLCPTIPILSERL</sequence>
<evidence type="ECO:0000256" key="2">
    <source>
        <dbReference type="ARBA" id="ARBA00004835"/>
    </source>
</evidence>
<keyword evidence="17" id="KW-1185">Reference proteome</keyword>
<dbReference type="AlphaFoldDB" id="A0A0N4UWD3"/>
<gene>
    <name evidence="16" type="ORF">EVEC_LOCUS1496</name>
</gene>
<evidence type="ECO:0000313" key="18">
    <source>
        <dbReference type="WBParaSite" id="EVEC_0000178801-mRNA-1"/>
    </source>
</evidence>
<evidence type="ECO:0000256" key="9">
    <source>
        <dbReference type="ARBA" id="ARBA00022777"/>
    </source>
</evidence>
<evidence type="ECO:0000256" key="12">
    <source>
        <dbReference type="ARBA" id="ARBA00047310"/>
    </source>
</evidence>
<dbReference type="PANTHER" id="PTHR10534">
    <property type="entry name" value="PYRIDOXAL KINASE"/>
    <property type="match status" value="1"/>
</dbReference>
<keyword evidence="7" id="KW-0808">Transferase</keyword>
<comment type="catalytic activity">
    <reaction evidence="14">
        <text>pyridoxine + ATP = pyridoxine 5'-phosphate + ADP + H(+)</text>
        <dbReference type="Rhea" id="RHEA:25108"/>
        <dbReference type="ChEBI" id="CHEBI:15378"/>
        <dbReference type="ChEBI" id="CHEBI:16709"/>
        <dbReference type="ChEBI" id="CHEBI:30616"/>
        <dbReference type="ChEBI" id="CHEBI:58589"/>
        <dbReference type="ChEBI" id="CHEBI:456216"/>
        <dbReference type="EC" id="2.7.1.35"/>
    </reaction>
    <physiologicalReaction direction="left-to-right" evidence="14">
        <dbReference type="Rhea" id="RHEA:25109"/>
    </physiologicalReaction>
</comment>
<dbReference type="InterPro" id="IPR013749">
    <property type="entry name" value="PM/HMP-P_kinase-1"/>
</dbReference>
<comment type="catalytic activity">
    <reaction evidence="12">
        <text>pyridoxamine + ATP = pyridoxamine 5'-phosphate + ADP + H(+)</text>
        <dbReference type="Rhea" id="RHEA:25104"/>
        <dbReference type="ChEBI" id="CHEBI:15378"/>
        <dbReference type="ChEBI" id="CHEBI:30616"/>
        <dbReference type="ChEBI" id="CHEBI:57761"/>
        <dbReference type="ChEBI" id="CHEBI:58451"/>
        <dbReference type="ChEBI" id="CHEBI:456216"/>
        <dbReference type="EC" id="2.7.1.35"/>
    </reaction>
    <physiologicalReaction direction="left-to-right" evidence="12">
        <dbReference type="Rhea" id="RHEA:25105"/>
    </physiologicalReaction>
</comment>
<accession>A0A0N4UWD3</accession>
<dbReference type="CDD" id="cd01173">
    <property type="entry name" value="pyridoxal_pyridoxamine_kinase"/>
    <property type="match status" value="1"/>
</dbReference>
<comment type="pathway">
    <text evidence="1">Cofactor metabolism; pyridoxal 5'-phosphate salvage; pyridoxamine 5'-phosphate from pyridoxamine: step 1/1.</text>
</comment>
<comment type="pathway">
    <text evidence="3">Cofactor metabolism; pyridoxal 5'-phosphate salvage; pyridoxal 5'-phosphate from pyridoxal: step 1/1.</text>
</comment>
<reference evidence="18" key="1">
    <citation type="submission" date="2017-02" db="UniProtKB">
        <authorList>
            <consortium name="WormBaseParasite"/>
        </authorList>
    </citation>
    <scope>IDENTIFICATION</scope>
</reference>
<comment type="catalytic activity">
    <reaction evidence="13">
        <text>pyridoxal + ATP = pyridoxal 5'-phosphate + ADP + H(+)</text>
        <dbReference type="Rhea" id="RHEA:10224"/>
        <dbReference type="ChEBI" id="CHEBI:15378"/>
        <dbReference type="ChEBI" id="CHEBI:17310"/>
        <dbReference type="ChEBI" id="CHEBI:30616"/>
        <dbReference type="ChEBI" id="CHEBI:456216"/>
        <dbReference type="ChEBI" id="CHEBI:597326"/>
        <dbReference type="EC" id="2.7.1.35"/>
    </reaction>
    <physiologicalReaction direction="left-to-right" evidence="13">
        <dbReference type="Rhea" id="RHEA:10225"/>
    </physiologicalReaction>
</comment>
<dbReference type="UniPathway" id="UPA01068">
    <property type="reaction ID" value="UER00298"/>
</dbReference>
<dbReference type="GO" id="GO:0008478">
    <property type="term" value="F:pyridoxal kinase activity"/>
    <property type="evidence" value="ECO:0007669"/>
    <property type="project" value="UniProtKB-EC"/>
</dbReference>
<reference evidence="16 17" key="2">
    <citation type="submission" date="2018-10" db="EMBL/GenBank/DDBJ databases">
        <authorList>
            <consortium name="Pathogen Informatics"/>
        </authorList>
    </citation>
    <scope>NUCLEOTIDE SEQUENCE [LARGE SCALE GENOMIC DNA]</scope>
</reference>
<name>A0A0N4UWD3_ENTVE</name>
<evidence type="ECO:0000256" key="6">
    <source>
        <dbReference type="ARBA" id="ARBA00018134"/>
    </source>
</evidence>
<dbReference type="GO" id="GO:0009443">
    <property type="term" value="P:pyridoxal 5'-phosphate salvage"/>
    <property type="evidence" value="ECO:0007669"/>
    <property type="project" value="InterPro"/>
</dbReference>
<evidence type="ECO:0000256" key="3">
    <source>
        <dbReference type="ARBA" id="ARBA00005210"/>
    </source>
</evidence>
<dbReference type="GO" id="GO:0005829">
    <property type="term" value="C:cytosol"/>
    <property type="evidence" value="ECO:0007669"/>
    <property type="project" value="TreeGrafter"/>
</dbReference>
<evidence type="ECO:0000313" key="16">
    <source>
        <dbReference type="EMBL" id="VDD86353.1"/>
    </source>
</evidence>
<evidence type="ECO:0000256" key="8">
    <source>
        <dbReference type="ARBA" id="ARBA00022741"/>
    </source>
</evidence>
<keyword evidence="9" id="KW-0418">Kinase</keyword>
<evidence type="ECO:0000256" key="10">
    <source>
        <dbReference type="ARBA" id="ARBA00022840"/>
    </source>
</evidence>
<dbReference type="Gene3D" id="3.40.1190.20">
    <property type="match status" value="1"/>
</dbReference>
<evidence type="ECO:0000313" key="17">
    <source>
        <dbReference type="Proteomes" id="UP000274131"/>
    </source>
</evidence>
<evidence type="ECO:0000256" key="11">
    <source>
        <dbReference type="ARBA" id="ARBA00032808"/>
    </source>
</evidence>
<dbReference type="InterPro" id="IPR004625">
    <property type="entry name" value="PyrdxlKinase"/>
</dbReference>
<dbReference type="EMBL" id="UXUI01007218">
    <property type="protein sequence ID" value="VDD86353.1"/>
    <property type="molecule type" value="Genomic_DNA"/>
</dbReference>
<evidence type="ECO:0000256" key="13">
    <source>
        <dbReference type="ARBA" id="ARBA00047377"/>
    </source>
</evidence>
<evidence type="ECO:0000256" key="7">
    <source>
        <dbReference type="ARBA" id="ARBA00022679"/>
    </source>
</evidence>
<dbReference type="WBParaSite" id="EVEC_0000178801-mRNA-1">
    <property type="protein sequence ID" value="EVEC_0000178801-mRNA-1"/>
    <property type="gene ID" value="EVEC_0000178801"/>
</dbReference>
<protein>
    <recommendedName>
        <fullName evidence="6">Pyridoxal kinase</fullName>
        <ecNumber evidence="5">2.7.1.35</ecNumber>
    </recommendedName>
    <alternativeName>
        <fullName evidence="11">Pyridoxine kinase</fullName>
    </alternativeName>
</protein>